<gene>
    <name evidence="1" type="ORF">COU08_04555</name>
</gene>
<dbReference type="Proteomes" id="UP000228635">
    <property type="component" value="Unassembled WGS sequence"/>
</dbReference>
<name>A0A2M6WH94_9BACT</name>
<evidence type="ECO:0000313" key="2">
    <source>
        <dbReference type="Proteomes" id="UP000228635"/>
    </source>
</evidence>
<comment type="caution">
    <text evidence="1">The sequence shown here is derived from an EMBL/GenBank/DDBJ whole genome shotgun (WGS) entry which is preliminary data.</text>
</comment>
<accession>A0A2M6WH94</accession>
<reference evidence="2" key="1">
    <citation type="submission" date="2017-09" db="EMBL/GenBank/DDBJ databases">
        <title>Depth-based differentiation of microbial function through sediment-hosted aquifers and enrichment of novel symbionts in the deep terrestrial subsurface.</title>
        <authorList>
            <person name="Probst A.J."/>
            <person name="Ladd B."/>
            <person name="Jarett J.K."/>
            <person name="Geller-Mcgrath D.E."/>
            <person name="Sieber C.M.K."/>
            <person name="Emerson J.B."/>
            <person name="Anantharaman K."/>
            <person name="Thomas B.C."/>
            <person name="Malmstrom R."/>
            <person name="Stieglmeier M."/>
            <person name="Klingl A."/>
            <person name="Woyke T."/>
            <person name="Ryan C.M."/>
            <person name="Banfield J.F."/>
        </authorList>
    </citation>
    <scope>NUCLEOTIDE SEQUENCE [LARGE SCALE GENOMIC DNA]</scope>
</reference>
<sequence length="136" mass="15692">MTSSSEQGIGKARWSYFTEMGKGRWSKIARWTGAYFAGASLTSIAKAYSREHRRVSIDNVAENVRQFTEMLDCYDPTKRLHVWLARTRDVQTLRRIVGVLRSEEMVFDDLIYVDPHGLKFRKDIGAKTVAIILSFR</sequence>
<protein>
    <submittedName>
        <fullName evidence="1">Uncharacterized protein</fullName>
    </submittedName>
</protein>
<proteinExistence type="predicted"/>
<dbReference type="AlphaFoldDB" id="A0A2M6WH94"/>
<evidence type="ECO:0000313" key="1">
    <source>
        <dbReference type="EMBL" id="PIT92094.1"/>
    </source>
</evidence>
<dbReference type="EMBL" id="PFBA01000035">
    <property type="protein sequence ID" value="PIT92094.1"/>
    <property type="molecule type" value="Genomic_DNA"/>
</dbReference>
<organism evidence="1 2">
    <name type="scientific">Candidatus Harrisonbacteria bacterium CG10_big_fil_rev_8_21_14_0_10_42_17</name>
    <dbReference type="NCBI Taxonomy" id="1974584"/>
    <lineage>
        <taxon>Bacteria</taxon>
        <taxon>Candidatus Harrisoniibacteriota</taxon>
    </lineage>
</organism>